<evidence type="ECO:0000313" key="8">
    <source>
        <dbReference type="EMBL" id="WVZ16231.1"/>
    </source>
</evidence>
<evidence type="ECO:0000256" key="4">
    <source>
        <dbReference type="ARBA" id="ARBA00022989"/>
    </source>
</evidence>
<dbReference type="Pfam" id="PF25539">
    <property type="entry name" value="Bestrophin_2"/>
    <property type="match status" value="1"/>
</dbReference>
<evidence type="ECO:0000256" key="3">
    <source>
        <dbReference type="ARBA" id="ARBA00022692"/>
    </source>
</evidence>
<gene>
    <name evidence="8" type="ORF">V8G54_009213</name>
</gene>
<sequence length="529" mass="60001">LTFVWSETEFGSKQSHPIIISHILKTNLNIINVQVFHVFLLFFFFFFFFFLFFSNSMYHQPRTQQLKPTTFFSSLFCPKCPLNHNLLLLLPKPNKKPTISASLPTGPASGPDQALISLLRSIPDWADTVQERGMQKKRSLYTHLNWRDHRSSIRHLRHLLSSLSSRVILSLVPPVLFFTGFAAAIASYNQALIHHVLPDFLPLLHSSSLPYQLTAPALALLLVFRTEASYARFVEGKKAWTNVIAGTHDFARQAAAFLDDADNADFSVKHALLQYIIAFPIALKVSLSEPLNSNRNFSYCGKVQTNAIRLADCSLDDCFLKPRSKFVFDSVGRAQKRFLDATSSIFCHVLYGSDIRRDLQHLLEVDDLAVVMNSKHQPRCIIEFISQSIRLLKLEESRRNVLESKISCFHEGIGICEQLMGIPIPLSYTRLTSRFLVLWHLTLPIILWDDCHWIVVPATFISAASLFCIEEVGVLIEEPFPMLALDELCQKAQNDIQEAIATGNLIHARFVAKKNSHSEEHSPNGWPNS</sequence>
<dbReference type="GO" id="GO:0005254">
    <property type="term" value="F:chloride channel activity"/>
    <property type="evidence" value="ECO:0007669"/>
    <property type="project" value="InterPro"/>
</dbReference>
<dbReference type="AlphaFoldDB" id="A0AAQ3S589"/>
<evidence type="ECO:0000256" key="1">
    <source>
        <dbReference type="ARBA" id="ARBA00004141"/>
    </source>
</evidence>
<dbReference type="PANTHER" id="PTHR33281:SF1">
    <property type="entry name" value="VOLTAGE-DEPENDENT CHLORIDE CHANNEL 1, CHLOROPLASTIC"/>
    <property type="match status" value="1"/>
</dbReference>
<feature type="transmembrane region" description="Helical" evidence="7">
    <location>
        <begin position="35"/>
        <end position="53"/>
    </location>
</feature>
<evidence type="ECO:0000313" key="9">
    <source>
        <dbReference type="Proteomes" id="UP001374535"/>
    </source>
</evidence>
<evidence type="ECO:0000256" key="2">
    <source>
        <dbReference type="ARBA" id="ARBA00022448"/>
    </source>
</evidence>
<evidence type="ECO:0000256" key="7">
    <source>
        <dbReference type="SAM" id="Phobius"/>
    </source>
</evidence>
<keyword evidence="2" id="KW-0813">Transport</keyword>
<feature type="transmembrane region" description="Helical" evidence="7">
    <location>
        <begin position="167"/>
        <end position="188"/>
    </location>
</feature>
<feature type="non-terminal residue" evidence="8">
    <location>
        <position position="1"/>
    </location>
</feature>
<dbReference type="Proteomes" id="UP001374535">
    <property type="component" value="Chromosome 3"/>
</dbReference>
<comment type="subcellular location">
    <subcellularLocation>
        <location evidence="1">Membrane</location>
        <topology evidence="1">Multi-pass membrane protein</topology>
    </subcellularLocation>
</comment>
<dbReference type="EMBL" id="CP144698">
    <property type="protein sequence ID" value="WVZ16231.1"/>
    <property type="molecule type" value="Genomic_DNA"/>
</dbReference>
<keyword evidence="4 7" id="KW-1133">Transmembrane helix</keyword>
<dbReference type="PANTHER" id="PTHR33281">
    <property type="entry name" value="UPF0187 PROTEIN YNEE"/>
    <property type="match status" value="1"/>
</dbReference>
<dbReference type="InterPro" id="IPR044669">
    <property type="entry name" value="YneE/VCCN1/2-like"/>
</dbReference>
<evidence type="ECO:0000256" key="6">
    <source>
        <dbReference type="ARBA" id="ARBA00023136"/>
    </source>
</evidence>
<reference evidence="8 9" key="1">
    <citation type="journal article" date="2023" name="Life. Sci Alliance">
        <title>Evolutionary insights into 3D genome organization and epigenetic landscape of Vigna mungo.</title>
        <authorList>
            <person name="Junaid A."/>
            <person name="Singh B."/>
            <person name="Bhatia S."/>
        </authorList>
    </citation>
    <scope>NUCLEOTIDE SEQUENCE [LARGE SCALE GENOMIC DNA]</scope>
    <source>
        <strain evidence="8">Urdbean</strain>
    </source>
</reference>
<keyword evidence="9" id="KW-1185">Reference proteome</keyword>
<keyword evidence="5" id="KW-0406">Ion transport</keyword>
<dbReference type="GO" id="GO:0016020">
    <property type="term" value="C:membrane"/>
    <property type="evidence" value="ECO:0007669"/>
    <property type="project" value="UniProtKB-SubCell"/>
</dbReference>
<proteinExistence type="predicted"/>
<organism evidence="8 9">
    <name type="scientific">Vigna mungo</name>
    <name type="common">Black gram</name>
    <name type="synonym">Phaseolus mungo</name>
    <dbReference type="NCBI Taxonomy" id="3915"/>
    <lineage>
        <taxon>Eukaryota</taxon>
        <taxon>Viridiplantae</taxon>
        <taxon>Streptophyta</taxon>
        <taxon>Embryophyta</taxon>
        <taxon>Tracheophyta</taxon>
        <taxon>Spermatophyta</taxon>
        <taxon>Magnoliopsida</taxon>
        <taxon>eudicotyledons</taxon>
        <taxon>Gunneridae</taxon>
        <taxon>Pentapetalae</taxon>
        <taxon>rosids</taxon>
        <taxon>fabids</taxon>
        <taxon>Fabales</taxon>
        <taxon>Fabaceae</taxon>
        <taxon>Papilionoideae</taxon>
        <taxon>50 kb inversion clade</taxon>
        <taxon>NPAAA clade</taxon>
        <taxon>indigoferoid/millettioid clade</taxon>
        <taxon>Phaseoleae</taxon>
        <taxon>Vigna</taxon>
    </lineage>
</organism>
<keyword evidence="6 7" id="KW-0472">Membrane</keyword>
<keyword evidence="3 7" id="KW-0812">Transmembrane</keyword>
<evidence type="ECO:0000256" key="5">
    <source>
        <dbReference type="ARBA" id="ARBA00023065"/>
    </source>
</evidence>
<protein>
    <submittedName>
        <fullName evidence="8">Uncharacterized protein</fullName>
    </submittedName>
</protein>
<accession>A0AAQ3S589</accession>
<name>A0AAQ3S589_VIGMU</name>